<dbReference type="Proteomes" id="UP000807769">
    <property type="component" value="Unassembled WGS sequence"/>
</dbReference>
<keyword evidence="3" id="KW-1185">Reference proteome</keyword>
<dbReference type="GeneID" id="64637756"/>
<comment type="caution">
    <text evidence="2">The sequence shown here is derived from an EMBL/GenBank/DDBJ whole genome shotgun (WGS) entry which is preliminary data.</text>
</comment>
<organism evidence="2 3">
    <name type="scientific">Suillus subaureus</name>
    <dbReference type="NCBI Taxonomy" id="48587"/>
    <lineage>
        <taxon>Eukaryota</taxon>
        <taxon>Fungi</taxon>
        <taxon>Dikarya</taxon>
        <taxon>Basidiomycota</taxon>
        <taxon>Agaricomycotina</taxon>
        <taxon>Agaricomycetes</taxon>
        <taxon>Agaricomycetidae</taxon>
        <taxon>Boletales</taxon>
        <taxon>Suillineae</taxon>
        <taxon>Suillaceae</taxon>
        <taxon>Suillus</taxon>
    </lineage>
</organism>
<gene>
    <name evidence="2" type="ORF">BJ212DRAFT_645957</name>
</gene>
<proteinExistence type="predicted"/>
<accession>A0A9P7E1J5</accession>
<evidence type="ECO:0000259" key="1">
    <source>
        <dbReference type="Pfam" id="PF20151"/>
    </source>
</evidence>
<dbReference type="EMBL" id="JABBWG010000037">
    <property type="protein sequence ID" value="KAG1808701.1"/>
    <property type="molecule type" value="Genomic_DNA"/>
</dbReference>
<dbReference type="InterPro" id="IPR045340">
    <property type="entry name" value="DUF6533"/>
</dbReference>
<evidence type="ECO:0000313" key="3">
    <source>
        <dbReference type="Proteomes" id="UP000807769"/>
    </source>
</evidence>
<feature type="domain" description="DUF6533" evidence="1">
    <location>
        <begin position="21"/>
        <end position="66"/>
    </location>
</feature>
<reference evidence="2" key="1">
    <citation type="journal article" date="2020" name="New Phytol.">
        <title>Comparative genomics reveals dynamic genome evolution in host specialist ectomycorrhizal fungi.</title>
        <authorList>
            <person name="Lofgren L.A."/>
            <person name="Nguyen N.H."/>
            <person name="Vilgalys R."/>
            <person name="Ruytinx J."/>
            <person name="Liao H.L."/>
            <person name="Branco S."/>
            <person name="Kuo A."/>
            <person name="LaButti K."/>
            <person name="Lipzen A."/>
            <person name="Andreopoulos W."/>
            <person name="Pangilinan J."/>
            <person name="Riley R."/>
            <person name="Hundley H."/>
            <person name="Na H."/>
            <person name="Barry K."/>
            <person name="Grigoriev I.V."/>
            <person name="Stajich J.E."/>
            <person name="Kennedy P.G."/>
        </authorList>
    </citation>
    <scope>NUCLEOTIDE SEQUENCE</scope>
    <source>
        <strain evidence="2">MN1</strain>
    </source>
</reference>
<name>A0A9P7E1J5_9AGAM</name>
<evidence type="ECO:0000313" key="2">
    <source>
        <dbReference type="EMBL" id="KAG1808701.1"/>
    </source>
</evidence>
<dbReference type="AlphaFoldDB" id="A0A9P7E1J5"/>
<dbReference type="Pfam" id="PF20151">
    <property type="entry name" value="DUF6533"/>
    <property type="match status" value="1"/>
</dbReference>
<dbReference type="RefSeq" id="XP_041188794.1">
    <property type="nucleotide sequence ID" value="XM_041343740.1"/>
</dbReference>
<protein>
    <recommendedName>
        <fullName evidence="1">DUF6533 domain-containing protein</fullName>
    </recommendedName>
</protein>
<sequence>MQMEYSVDGIATARNSKLLAYIYTSTATFWTYDFVFLLHEEWTFLLRSRWTKVKGLYIIARHVPFVLIIVDLCLASTQNENPEVCAADFH</sequence>
<dbReference type="OrthoDB" id="2679523at2759"/>